<evidence type="ECO:0000313" key="1">
    <source>
        <dbReference type="EMBL" id="KAK3776696.1"/>
    </source>
</evidence>
<evidence type="ECO:0000313" key="2">
    <source>
        <dbReference type="Proteomes" id="UP001283361"/>
    </source>
</evidence>
<dbReference type="AlphaFoldDB" id="A0AAE0ZXF2"/>
<protein>
    <submittedName>
        <fullName evidence="1">Uncharacterized protein</fullName>
    </submittedName>
</protein>
<proteinExistence type="predicted"/>
<sequence>MYRGLVAFNQGREVYLSYDEEVALTLKRQYNEEEDTESITMHAGQRVRNDMFATSVSFTGQFDLIKTQIQSVPQRLLVLINMIINGPNIKDQAEPPNITQPAITVNKL</sequence>
<dbReference type="Proteomes" id="UP001283361">
    <property type="component" value="Unassembled WGS sequence"/>
</dbReference>
<gene>
    <name evidence="1" type="ORF">RRG08_035271</name>
</gene>
<name>A0AAE0ZXF2_9GAST</name>
<keyword evidence="2" id="KW-1185">Reference proteome</keyword>
<organism evidence="1 2">
    <name type="scientific">Elysia crispata</name>
    <name type="common">lettuce slug</name>
    <dbReference type="NCBI Taxonomy" id="231223"/>
    <lineage>
        <taxon>Eukaryota</taxon>
        <taxon>Metazoa</taxon>
        <taxon>Spiralia</taxon>
        <taxon>Lophotrochozoa</taxon>
        <taxon>Mollusca</taxon>
        <taxon>Gastropoda</taxon>
        <taxon>Heterobranchia</taxon>
        <taxon>Euthyneura</taxon>
        <taxon>Panpulmonata</taxon>
        <taxon>Sacoglossa</taxon>
        <taxon>Placobranchoidea</taxon>
        <taxon>Plakobranchidae</taxon>
        <taxon>Elysia</taxon>
    </lineage>
</organism>
<dbReference type="EMBL" id="JAWDGP010003187">
    <property type="protein sequence ID" value="KAK3776696.1"/>
    <property type="molecule type" value="Genomic_DNA"/>
</dbReference>
<reference evidence="1" key="1">
    <citation type="journal article" date="2023" name="G3 (Bethesda)">
        <title>A reference genome for the long-term kleptoplast-retaining sea slug Elysia crispata morphotype clarki.</title>
        <authorList>
            <person name="Eastman K.E."/>
            <person name="Pendleton A.L."/>
            <person name="Shaikh M.A."/>
            <person name="Suttiyut T."/>
            <person name="Ogas R."/>
            <person name="Tomko P."/>
            <person name="Gavelis G."/>
            <person name="Widhalm J.R."/>
            <person name="Wisecaver J.H."/>
        </authorList>
    </citation>
    <scope>NUCLEOTIDE SEQUENCE</scope>
    <source>
        <strain evidence="1">ECLA1</strain>
    </source>
</reference>
<accession>A0AAE0ZXF2</accession>
<comment type="caution">
    <text evidence="1">The sequence shown here is derived from an EMBL/GenBank/DDBJ whole genome shotgun (WGS) entry which is preliminary data.</text>
</comment>